<evidence type="ECO:0000256" key="1">
    <source>
        <dbReference type="ARBA" id="ARBA00023015"/>
    </source>
</evidence>
<dbReference type="PROSITE" id="PS01124">
    <property type="entry name" value="HTH_ARAC_FAMILY_2"/>
    <property type="match status" value="1"/>
</dbReference>
<gene>
    <name evidence="5" type="ORF">H7C19_25530</name>
</gene>
<dbReference type="Gene3D" id="1.10.10.60">
    <property type="entry name" value="Homeodomain-like"/>
    <property type="match status" value="2"/>
</dbReference>
<dbReference type="InterPro" id="IPR009057">
    <property type="entry name" value="Homeodomain-like_sf"/>
</dbReference>
<dbReference type="PANTHER" id="PTHR43280">
    <property type="entry name" value="ARAC-FAMILY TRANSCRIPTIONAL REGULATOR"/>
    <property type="match status" value="1"/>
</dbReference>
<keyword evidence="1" id="KW-0805">Transcription regulation</keyword>
<dbReference type="Pfam" id="PF12833">
    <property type="entry name" value="HTH_18"/>
    <property type="match status" value="1"/>
</dbReference>
<dbReference type="SMART" id="SM00342">
    <property type="entry name" value="HTH_ARAC"/>
    <property type="match status" value="1"/>
</dbReference>
<dbReference type="InterPro" id="IPR037923">
    <property type="entry name" value="HTH-like"/>
</dbReference>
<dbReference type="InterPro" id="IPR014710">
    <property type="entry name" value="RmlC-like_jellyroll"/>
</dbReference>
<dbReference type="InterPro" id="IPR018062">
    <property type="entry name" value="HTH_AraC-typ_CS"/>
</dbReference>
<evidence type="ECO:0000259" key="4">
    <source>
        <dbReference type="PROSITE" id="PS01124"/>
    </source>
</evidence>
<dbReference type="SUPFAM" id="SSF51215">
    <property type="entry name" value="Regulatory protein AraC"/>
    <property type="match status" value="1"/>
</dbReference>
<feature type="domain" description="HTH araC/xylS-type" evidence="4">
    <location>
        <begin position="196"/>
        <end position="294"/>
    </location>
</feature>
<dbReference type="InterPro" id="IPR020449">
    <property type="entry name" value="Tscrpt_reg_AraC-type_HTH"/>
</dbReference>
<organism evidence="5 6">
    <name type="scientific">Cohnella nanjingensis</name>
    <dbReference type="NCBI Taxonomy" id="1387779"/>
    <lineage>
        <taxon>Bacteria</taxon>
        <taxon>Bacillati</taxon>
        <taxon>Bacillota</taxon>
        <taxon>Bacilli</taxon>
        <taxon>Bacillales</taxon>
        <taxon>Paenibacillaceae</taxon>
        <taxon>Cohnella</taxon>
    </lineage>
</organism>
<dbReference type="Pfam" id="PF02311">
    <property type="entry name" value="AraC_binding"/>
    <property type="match status" value="1"/>
</dbReference>
<dbReference type="Gene3D" id="2.60.120.10">
    <property type="entry name" value="Jelly Rolls"/>
    <property type="match status" value="1"/>
</dbReference>
<evidence type="ECO:0000256" key="2">
    <source>
        <dbReference type="ARBA" id="ARBA00023125"/>
    </source>
</evidence>
<dbReference type="InterPro" id="IPR003313">
    <property type="entry name" value="AraC-bd"/>
</dbReference>
<proteinExistence type="predicted"/>
<accession>A0A7X0RV09</accession>
<dbReference type="RefSeq" id="WP_185671907.1">
    <property type="nucleotide sequence ID" value="NZ_JACJVP010000043.1"/>
</dbReference>
<evidence type="ECO:0000256" key="3">
    <source>
        <dbReference type="ARBA" id="ARBA00023163"/>
    </source>
</evidence>
<evidence type="ECO:0000313" key="6">
    <source>
        <dbReference type="Proteomes" id="UP000547209"/>
    </source>
</evidence>
<evidence type="ECO:0000313" key="5">
    <source>
        <dbReference type="EMBL" id="MBB6674046.1"/>
    </source>
</evidence>
<dbReference type="PANTHER" id="PTHR43280:SF28">
    <property type="entry name" value="HTH-TYPE TRANSCRIPTIONAL ACTIVATOR RHAS"/>
    <property type="match status" value="1"/>
</dbReference>
<dbReference type="SUPFAM" id="SSF46689">
    <property type="entry name" value="Homeodomain-like"/>
    <property type="match status" value="2"/>
</dbReference>
<dbReference type="GO" id="GO:0003700">
    <property type="term" value="F:DNA-binding transcription factor activity"/>
    <property type="evidence" value="ECO:0007669"/>
    <property type="project" value="InterPro"/>
</dbReference>
<dbReference type="PRINTS" id="PR00032">
    <property type="entry name" value="HTHARAC"/>
</dbReference>
<dbReference type="PROSITE" id="PS00041">
    <property type="entry name" value="HTH_ARAC_FAMILY_1"/>
    <property type="match status" value="1"/>
</dbReference>
<keyword evidence="3" id="KW-0804">Transcription</keyword>
<name>A0A7X0RV09_9BACL</name>
<sequence>MDGYTNQALPESLKTFRGFGEFQMFINRNEGEWRMPLEWHEPLEIFYVREGRGTYYIDDKRYLFGPGDVFVIGNQELHKSQLIDQEAFEALVIMFDPALARAVELDDGVDPLALFYERTAGFSHQLRPNEAVARRLRACLALMSEEYGTGEAYSPRKLVALLQWLLLELKEAYSGNAPYTLVDGSRHGISFKEIVNEAMDYISSHYAEELTLDRIAGHVRANPSYLSRIFKQNTGFTIVEFIAFKRIWRAKEMLLYSDARITAIAHQIGYNNVTHFQWTFKKMLGLSPGQYRKLPRSYYHLKRY</sequence>
<dbReference type="AlphaFoldDB" id="A0A7X0RV09"/>
<dbReference type="EMBL" id="JACJVP010000043">
    <property type="protein sequence ID" value="MBB6674046.1"/>
    <property type="molecule type" value="Genomic_DNA"/>
</dbReference>
<dbReference type="GO" id="GO:0043565">
    <property type="term" value="F:sequence-specific DNA binding"/>
    <property type="evidence" value="ECO:0007669"/>
    <property type="project" value="InterPro"/>
</dbReference>
<protein>
    <submittedName>
        <fullName evidence="5">Helix-turn-helix transcriptional regulator</fullName>
    </submittedName>
</protein>
<keyword evidence="2" id="KW-0238">DNA-binding</keyword>
<dbReference type="Proteomes" id="UP000547209">
    <property type="component" value="Unassembled WGS sequence"/>
</dbReference>
<reference evidence="5 6" key="1">
    <citation type="submission" date="2020-08" db="EMBL/GenBank/DDBJ databases">
        <title>Cohnella phylogeny.</title>
        <authorList>
            <person name="Dunlap C."/>
        </authorList>
    </citation>
    <scope>NUCLEOTIDE SEQUENCE [LARGE SCALE GENOMIC DNA]</scope>
    <source>
        <strain evidence="5 6">DSM 28246</strain>
    </source>
</reference>
<comment type="caution">
    <text evidence="5">The sequence shown here is derived from an EMBL/GenBank/DDBJ whole genome shotgun (WGS) entry which is preliminary data.</text>
</comment>
<keyword evidence="6" id="KW-1185">Reference proteome</keyword>
<dbReference type="InterPro" id="IPR018060">
    <property type="entry name" value="HTH_AraC"/>
</dbReference>